<comment type="caution">
    <text evidence="8">The sequence shown here is derived from an EMBL/GenBank/DDBJ whole genome shotgun (WGS) entry which is preliminary data.</text>
</comment>
<comment type="similarity">
    <text evidence="2 7">Belongs to the UPF0114 family.</text>
</comment>
<dbReference type="NCBIfam" id="TIGR00645">
    <property type="entry name" value="HI0507"/>
    <property type="match status" value="1"/>
</dbReference>
<keyword evidence="5 7" id="KW-1133">Transmembrane helix</keyword>
<gene>
    <name evidence="8" type="ORF">IQ17_05375</name>
</gene>
<dbReference type="GO" id="GO:0005886">
    <property type="term" value="C:plasma membrane"/>
    <property type="evidence" value="ECO:0007669"/>
    <property type="project" value="UniProtKB-SubCell"/>
</dbReference>
<evidence type="ECO:0000256" key="5">
    <source>
        <dbReference type="ARBA" id="ARBA00022989"/>
    </source>
</evidence>
<sequence>MRSEAKAPSADAAPRPQIGPFAQLIFGSRWLQVPLYVGLIIAQGVYVLLFLKELWHLVLHSFDATEQQIMLVVLGLIDVVMISNLLVMVIVGGYETFVSRLNLTGHPDEPEWLSHVNASVLKIKLAMAIIGISSISLLRTFIEAGNLGTTRSNFTESGVMWQVLIHLAFIVSAIGIAWVDRLSSDGGGHRKGASHG</sequence>
<evidence type="ECO:0000313" key="8">
    <source>
        <dbReference type="EMBL" id="TWH99225.1"/>
    </source>
</evidence>
<dbReference type="PANTHER" id="PTHR38596:SF1">
    <property type="entry name" value="UPF0114 PROTEIN YQHA"/>
    <property type="match status" value="1"/>
</dbReference>
<dbReference type="OrthoDB" id="9783569at2"/>
<feature type="transmembrane region" description="Helical" evidence="7">
    <location>
        <begin position="71"/>
        <end position="94"/>
    </location>
</feature>
<comment type="subcellular location">
    <subcellularLocation>
        <location evidence="1 7">Cell membrane</location>
        <topology evidence="1 7">Multi-pass membrane protein</topology>
    </subcellularLocation>
</comment>
<organism evidence="8 9">
    <name type="scientific">Bradyrhizobium daqingense</name>
    <dbReference type="NCBI Taxonomy" id="993502"/>
    <lineage>
        <taxon>Bacteria</taxon>
        <taxon>Pseudomonadati</taxon>
        <taxon>Pseudomonadota</taxon>
        <taxon>Alphaproteobacteria</taxon>
        <taxon>Hyphomicrobiales</taxon>
        <taxon>Nitrobacteraceae</taxon>
        <taxon>Bradyrhizobium</taxon>
    </lineage>
</organism>
<dbReference type="PANTHER" id="PTHR38596">
    <property type="entry name" value="UPF0114 PROTEIN YQHA"/>
    <property type="match status" value="1"/>
</dbReference>
<feature type="transmembrane region" description="Helical" evidence="7">
    <location>
        <begin position="114"/>
        <end position="138"/>
    </location>
</feature>
<reference evidence="8 9" key="1">
    <citation type="journal article" date="2015" name="Stand. Genomic Sci.">
        <title>Genomic Encyclopedia of Bacterial and Archaeal Type Strains, Phase III: the genomes of soil and plant-associated and newly described type strains.</title>
        <authorList>
            <person name="Whitman W.B."/>
            <person name="Woyke T."/>
            <person name="Klenk H.P."/>
            <person name="Zhou Y."/>
            <person name="Lilburn T.G."/>
            <person name="Beck B.J."/>
            <person name="De Vos P."/>
            <person name="Vandamme P."/>
            <person name="Eisen J.A."/>
            <person name="Garrity G."/>
            <person name="Hugenholtz P."/>
            <person name="Kyrpides N.C."/>
        </authorList>
    </citation>
    <scope>NUCLEOTIDE SEQUENCE [LARGE SCALE GENOMIC DNA]</scope>
    <source>
        <strain evidence="8 9">CGMCC 1.10947</strain>
    </source>
</reference>
<keyword evidence="9" id="KW-1185">Reference proteome</keyword>
<evidence type="ECO:0000256" key="6">
    <source>
        <dbReference type="ARBA" id="ARBA00023136"/>
    </source>
</evidence>
<evidence type="ECO:0000256" key="2">
    <source>
        <dbReference type="ARBA" id="ARBA00005774"/>
    </source>
</evidence>
<evidence type="ECO:0000256" key="7">
    <source>
        <dbReference type="HAMAP-Rule" id="MF_00143"/>
    </source>
</evidence>
<dbReference type="RefSeq" id="WP_145640007.1">
    <property type="nucleotide sequence ID" value="NZ_CP088014.1"/>
</dbReference>
<feature type="transmembrane region" description="Helical" evidence="7">
    <location>
        <begin position="159"/>
        <end position="179"/>
    </location>
</feature>
<dbReference type="Pfam" id="PF03350">
    <property type="entry name" value="UPF0114"/>
    <property type="match status" value="1"/>
</dbReference>
<evidence type="ECO:0000256" key="1">
    <source>
        <dbReference type="ARBA" id="ARBA00004651"/>
    </source>
</evidence>
<protein>
    <recommendedName>
        <fullName evidence="7">UPF0114 protein IQ17_05375</fullName>
    </recommendedName>
</protein>
<feature type="transmembrane region" description="Helical" evidence="7">
    <location>
        <begin position="33"/>
        <end position="51"/>
    </location>
</feature>
<dbReference type="HAMAP" id="MF_00143">
    <property type="entry name" value="UPF0114"/>
    <property type="match status" value="1"/>
</dbReference>
<keyword evidence="4 7" id="KW-0812">Transmembrane</keyword>
<dbReference type="InterPro" id="IPR020761">
    <property type="entry name" value="UPF0114_bac"/>
</dbReference>
<dbReference type="Proteomes" id="UP000317176">
    <property type="component" value="Unassembled WGS sequence"/>
</dbReference>
<dbReference type="AlphaFoldDB" id="A0A562KVC0"/>
<evidence type="ECO:0000256" key="3">
    <source>
        <dbReference type="ARBA" id="ARBA00022475"/>
    </source>
</evidence>
<name>A0A562KVC0_9BRAD</name>
<dbReference type="InterPro" id="IPR005134">
    <property type="entry name" value="UPF0114"/>
</dbReference>
<accession>A0A562KVC0</accession>
<evidence type="ECO:0000313" key="9">
    <source>
        <dbReference type="Proteomes" id="UP000317176"/>
    </source>
</evidence>
<proteinExistence type="inferred from homology"/>
<keyword evidence="3 7" id="KW-1003">Cell membrane</keyword>
<keyword evidence="6 7" id="KW-0472">Membrane</keyword>
<dbReference type="EMBL" id="VLKL01000018">
    <property type="protein sequence ID" value="TWH99225.1"/>
    <property type="molecule type" value="Genomic_DNA"/>
</dbReference>
<evidence type="ECO:0000256" key="4">
    <source>
        <dbReference type="ARBA" id="ARBA00022692"/>
    </source>
</evidence>